<evidence type="ECO:0000313" key="1">
    <source>
        <dbReference type="EMBL" id="THG24290.1"/>
    </source>
</evidence>
<reference evidence="1 2" key="1">
    <citation type="submission" date="2019-04" db="EMBL/GenBank/DDBJ databases">
        <title>Microbes associate with the intestines of laboratory mice.</title>
        <authorList>
            <person name="Navarre W."/>
            <person name="Wong E."/>
            <person name="Huang K.C."/>
            <person name="Tropini C."/>
            <person name="Ng K."/>
            <person name="Yu B."/>
        </authorList>
    </citation>
    <scope>NUCLEOTIDE SEQUENCE [LARGE SCALE GENOMIC DNA]</scope>
    <source>
        <strain evidence="1 2">NM87_A27A</strain>
    </source>
</reference>
<sequence>MMDENTPSIWLTGILEQPPAMIMSDGTRTIQFDLIIDGPDGPVEVGVEASGASHASFIATQRPRKGDRIVIHGRINDGDDETRSDVTADLIALAVSDERARP</sequence>
<gene>
    <name evidence="1" type="ORF">E5991_08645</name>
</gene>
<proteinExistence type="predicted"/>
<name>A0A4S4F3X3_9BIFI</name>
<evidence type="ECO:0000313" key="2">
    <source>
        <dbReference type="Proteomes" id="UP000306798"/>
    </source>
</evidence>
<organism evidence="1 2">
    <name type="scientific">Bifidobacterium pseudolongum</name>
    <dbReference type="NCBI Taxonomy" id="1694"/>
    <lineage>
        <taxon>Bacteria</taxon>
        <taxon>Bacillati</taxon>
        <taxon>Actinomycetota</taxon>
        <taxon>Actinomycetes</taxon>
        <taxon>Bifidobacteriales</taxon>
        <taxon>Bifidobacteriaceae</taxon>
        <taxon>Bifidobacterium</taxon>
    </lineage>
</organism>
<comment type="caution">
    <text evidence="1">The sequence shown here is derived from an EMBL/GenBank/DDBJ whole genome shotgun (WGS) entry which is preliminary data.</text>
</comment>
<dbReference type="AlphaFoldDB" id="A0A4S4F3X3"/>
<dbReference type="EMBL" id="SSTF01000031">
    <property type="protein sequence ID" value="THG24290.1"/>
    <property type="molecule type" value="Genomic_DNA"/>
</dbReference>
<dbReference type="Proteomes" id="UP000306798">
    <property type="component" value="Unassembled WGS sequence"/>
</dbReference>
<evidence type="ECO:0008006" key="3">
    <source>
        <dbReference type="Google" id="ProtNLM"/>
    </source>
</evidence>
<protein>
    <recommendedName>
        <fullName evidence="3">Single-stranded DNA-binding protein</fullName>
    </recommendedName>
</protein>
<accession>A0A4S4F3X3</accession>
<dbReference type="RefSeq" id="WP_095508154.1">
    <property type="nucleotide sequence ID" value="NZ_CP022544.1"/>
</dbReference>